<organism evidence="2 3">
    <name type="scientific">Pectobacterium atrosepticum (strain SCRI 1043 / ATCC BAA-672)</name>
    <name type="common">Erwinia carotovora subsp. atroseptica</name>
    <dbReference type="NCBI Taxonomy" id="218491"/>
    <lineage>
        <taxon>Bacteria</taxon>
        <taxon>Pseudomonadati</taxon>
        <taxon>Pseudomonadota</taxon>
        <taxon>Gammaproteobacteria</taxon>
        <taxon>Enterobacterales</taxon>
        <taxon>Pectobacteriaceae</taxon>
        <taxon>Pectobacterium</taxon>
    </lineage>
</organism>
<evidence type="ECO:0000313" key="2">
    <source>
        <dbReference type="EMBL" id="CAG77181.1"/>
    </source>
</evidence>
<feature type="signal peptide" evidence="1">
    <location>
        <begin position="1"/>
        <end position="22"/>
    </location>
</feature>
<dbReference type="STRING" id="218491.ECA4284"/>
<name>Q6CZ69_PECAS</name>
<keyword evidence="1" id="KW-0732">Signal</keyword>
<reference evidence="2" key="1">
    <citation type="submission" date="2004-02" db="EMBL/GenBank/DDBJ databases">
        <title>The genome sequence of the enterobacterial phytopathogen Erwinia carotovora subsp. atroseptica SCRI1043 and functional genomic identification of novel virulence factors.</title>
        <authorList>
            <person name="Bell K.S."/>
            <person name="Sebaihia M."/>
            <person name="Pritchard L."/>
            <person name="Holden M."/>
            <person name="Hyman L.J."/>
            <person name="Holeva M.C."/>
            <person name="Thomson N.R."/>
            <person name="Bentley S.D."/>
            <person name="Churcher C."/>
            <person name="Mungall K."/>
            <person name="Atkin R."/>
            <person name="Bason N."/>
            <person name="Brooks K."/>
            <person name="Chillingworth T."/>
            <person name="Clark K."/>
            <person name="Doggett J."/>
            <person name="Fraser A."/>
            <person name="Hance Z."/>
            <person name="Hauser H."/>
            <person name="Jagels K."/>
            <person name="Moule S."/>
            <person name="Norbertczak H."/>
            <person name="Ormond D."/>
            <person name="Price C."/>
            <person name="Quail M.A."/>
            <person name="Sanders M."/>
            <person name="Walker D."/>
            <person name="Whitehead S."/>
            <person name="Salmond G.P.C."/>
            <person name="Birch P.R.J."/>
            <person name="Barrell B.G."/>
            <person name="Parkhill J."/>
            <person name="Toth I.K."/>
        </authorList>
    </citation>
    <scope>NUCLEOTIDE SEQUENCE</scope>
    <source>
        <strain evidence="2">SCRI1043</strain>
    </source>
</reference>
<feature type="chain" id="PRO_5004272300" evidence="1">
    <location>
        <begin position="23"/>
        <end position="72"/>
    </location>
</feature>
<sequence>MQGNRRAVRGAPLAVFSLIAPAVNVARPALIQVPLCNSRCWPFVIQHNVALREMGRRGGPQRVTHIMSAPVG</sequence>
<accession>Q6CZ69</accession>
<proteinExistence type="predicted"/>
<protein>
    <submittedName>
        <fullName evidence="2">Exported protein</fullName>
    </submittedName>
</protein>
<evidence type="ECO:0000256" key="1">
    <source>
        <dbReference type="SAM" id="SignalP"/>
    </source>
</evidence>
<dbReference type="Proteomes" id="UP000007966">
    <property type="component" value="Chromosome"/>
</dbReference>
<dbReference type="EMBL" id="BX950851">
    <property type="protein sequence ID" value="CAG77181.1"/>
    <property type="molecule type" value="Genomic_DNA"/>
</dbReference>
<dbReference type="AlphaFoldDB" id="Q6CZ69"/>
<dbReference type="KEGG" id="eca:ECA4284"/>
<dbReference type="HOGENOM" id="CLU_2718718_0_0_6"/>
<gene>
    <name evidence="2" type="ordered locus">ECA4284</name>
</gene>
<keyword evidence="3" id="KW-1185">Reference proteome</keyword>
<evidence type="ECO:0000313" key="3">
    <source>
        <dbReference type="Proteomes" id="UP000007966"/>
    </source>
</evidence>